<proteinExistence type="predicted"/>
<dbReference type="RefSeq" id="WP_343765200.1">
    <property type="nucleotide sequence ID" value="NZ_BAAACF010000001.1"/>
</dbReference>
<evidence type="ECO:0000313" key="2">
    <source>
        <dbReference type="EMBL" id="GAA0716304.1"/>
    </source>
</evidence>
<keyword evidence="1" id="KW-0812">Transmembrane</keyword>
<keyword evidence="1" id="KW-1133">Transmembrane helix</keyword>
<sequence>MKKKILLVFPLLIAIFISLYFFLNLINNSNKNSLKYYTKKIDEINDSTISLMKNENININKSKDRLPEIISDLLELKNNLNSLTLSNNKIELKNNMLKGINNNIHIYEQILSILNNPKGKDIDKSCESLKKYKEECLKYYALTPKSVKYIDNSIYFIEGLIRENKDREIHESQYKDFVDSLDSILSTFIEIKVDFLSYREDINSQKISYSEMTTTLEYIENELSEINNEFSKLAVPNEGIESYKLFSKTLDHYNTYLKSFTYALNKEIQNNKEKTSAAALKSLNYLYTEPELNYKLMNNNYNEFVKIYLEFKKENNIQ</sequence>
<gene>
    <name evidence="2" type="ORF">GCM10008905_00580</name>
</gene>
<comment type="caution">
    <text evidence="2">The sequence shown here is derived from an EMBL/GenBank/DDBJ whole genome shotgun (WGS) entry which is preliminary data.</text>
</comment>
<dbReference type="Proteomes" id="UP001500339">
    <property type="component" value="Unassembled WGS sequence"/>
</dbReference>
<evidence type="ECO:0000256" key="1">
    <source>
        <dbReference type="SAM" id="Phobius"/>
    </source>
</evidence>
<reference evidence="2 3" key="1">
    <citation type="journal article" date="2019" name="Int. J. Syst. Evol. Microbiol.">
        <title>The Global Catalogue of Microorganisms (GCM) 10K type strain sequencing project: providing services to taxonomists for standard genome sequencing and annotation.</title>
        <authorList>
            <consortium name="The Broad Institute Genomics Platform"/>
            <consortium name="The Broad Institute Genome Sequencing Center for Infectious Disease"/>
            <person name="Wu L."/>
            <person name="Ma J."/>
        </authorList>
    </citation>
    <scope>NUCLEOTIDE SEQUENCE [LARGE SCALE GENOMIC DNA]</scope>
    <source>
        <strain evidence="2 3">JCM 1405</strain>
    </source>
</reference>
<evidence type="ECO:0000313" key="3">
    <source>
        <dbReference type="Proteomes" id="UP001500339"/>
    </source>
</evidence>
<organism evidence="2 3">
    <name type="scientific">Clostridium malenominatum</name>
    <dbReference type="NCBI Taxonomy" id="1539"/>
    <lineage>
        <taxon>Bacteria</taxon>
        <taxon>Bacillati</taxon>
        <taxon>Bacillota</taxon>
        <taxon>Clostridia</taxon>
        <taxon>Eubacteriales</taxon>
        <taxon>Clostridiaceae</taxon>
        <taxon>Clostridium</taxon>
    </lineage>
</organism>
<protein>
    <submittedName>
        <fullName evidence="2">Uncharacterized protein</fullName>
    </submittedName>
</protein>
<name>A0ABN1IKQ0_9CLOT</name>
<feature type="transmembrane region" description="Helical" evidence="1">
    <location>
        <begin position="5"/>
        <end position="23"/>
    </location>
</feature>
<accession>A0ABN1IKQ0</accession>
<keyword evidence="3" id="KW-1185">Reference proteome</keyword>
<dbReference type="EMBL" id="BAAACF010000001">
    <property type="protein sequence ID" value="GAA0716304.1"/>
    <property type="molecule type" value="Genomic_DNA"/>
</dbReference>
<keyword evidence="1" id="KW-0472">Membrane</keyword>